<dbReference type="Pfam" id="PF13328">
    <property type="entry name" value="HD_4"/>
    <property type="match status" value="1"/>
</dbReference>
<dbReference type="EMBL" id="JFKF01000207">
    <property type="protein sequence ID" value="KDO02105.1"/>
    <property type="molecule type" value="Genomic_DNA"/>
</dbReference>
<sequence length="197" mass="22572">MTQGNCIYTNRLIDKLVRFNRRAESQGKTLVDIKQIKKAISCTKKYHEGQFRHSGEPFYSHPLEVAYLVSDYLFRTDILVTAILHDTLEDTDLTYEEIAAIFGSNIAGNVEYLTRIKGGGEKISSGVMVENLRISGRDEILIIKLFDRLDNLRTIYYKPQPKITKTIKETQEYFIPAASYLRLCAVHGELSYICSSY</sequence>
<geneLocation type="plasmid" evidence="2">
    <name>pREISMN_3</name>
</geneLocation>
<evidence type="ECO:0000313" key="2">
    <source>
        <dbReference type="EMBL" id="KDO02105.1"/>
    </source>
</evidence>
<dbReference type="Gene3D" id="1.10.3210.10">
    <property type="entry name" value="Hypothetical protein af1432"/>
    <property type="match status" value="1"/>
</dbReference>
<name>A0A8E1BZD5_9RICK</name>
<keyword evidence="2" id="KW-0808">Transferase</keyword>
<dbReference type="Proteomes" id="UP000027161">
    <property type="component" value="Unassembled WGS sequence"/>
</dbReference>
<dbReference type="GO" id="GO:0016301">
    <property type="term" value="F:kinase activity"/>
    <property type="evidence" value="ECO:0007669"/>
    <property type="project" value="UniProtKB-KW"/>
</dbReference>
<dbReference type="PROSITE" id="PS51831">
    <property type="entry name" value="HD"/>
    <property type="match status" value="1"/>
</dbReference>
<dbReference type="PANTHER" id="PTHR21262">
    <property type="entry name" value="GUANOSINE-3',5'-BIS DIPHOSPHATE 3'-PYROPHOSPHOHYDROLASE"/>
    <property type="match status" value="1"/>
</dbReference>
<dbReference type="InterPro" id="IPR003607">
    <property type="entry name" value="HD/PDEase_dom"/>
</dbReference>
<comment type="caution">
    <text evidence="2">The sequence shown here is derived from an EMBL/GenBank/DDBJ whole genome shotgun (WGS) entry which is preliminary data.</text>
</comment>
<protein>
    <submittedName>
        <fullName evidence="2">GTP pyrophosphokinase rsh</fullName>
        <ecNumber evidence="2">2.7.6.5</ecNumber>
    </submittedName>
</protein>
<proteinExistence type="predicted"/>
<dbReference type="RefSeq" id="WP_008581545.1">
    <property type="nucleotide sequence ID" value="NZ_JFKF01000207.1"/>
</dbReference>
<gene>
    <name evidence="2" type="primary">rsh_7</name>
    <name evidence="2" type="ORF">REISMN_08610</name>
</gene>
<dbReference type="SMART" id="SM00471">
    <property type="entry name" value="HDc"/>
    <property type="match status" value="1"/>
</dbReference>
<dbReference type="PANTHER" id="PTHR21262:SF31">
    <property type="entry name" value="GTP PYROPHOSPHOKINASE"/>
    <property type="match status" value="1"/>
</dbReference>
<feature type="domain" description="HD" evidence="1">
    <location>
        <begin position="58"/>
        <end position="152"/>
    </location>
</feature>
<dbReference type="EC" id="2.7.6.5" evidence="2"/>
<organism evidence="2 3">
    <name type="scientific">Rickettsia tamurae subsp. buchneri</name>
    <dbReference type="NCBI Taxonomy" id="1462938"/>
    <lineage>
        <taxon>Bacteria</taxon>
        <taxon>Pseudomonadati</taxon>
        <taxon>Pseudomonadota</taxon>
        <taxon>Alphaproteobacteria</taxon>
        <taxon>Rickettsiales</taxon>
        <taxon>Rickettsiaceae</taxon>
        <taxon>Rickettsieae</taxon>
        <taxon>Rickettsia</taxon>
        <taxon>spotted fever group</taxon>
    </lineage>
</organism>
<evidence type="ECO:0000259" key="1">
    <source>
        <dbReference type="PROSITE" id="PS51831"/>
    </source>
</evidence>
<keyword evidence="2" id="KW-0614">Plasmid</keyword>
<dbReference type="CDD" id="cd00077">
    <property type="entry name" value="HDc"/>
    <property type="match status" value="1"/>
</dbReference>
<dbReference type="GO" id="GO:0008728">
    <property type="term" value="F:GTP diphosphokinase activity"/>
    <property type="evidence" value="ECO:0007669"/>
    <property type="project" value="UniProtKB-EC"/>
</dbReference>
<dbReference type="AlphaFoldDB" id="A0A8E1BZD5"/>
<reference evidence="2 3" key="1">
    <citation type="submission" date="2014-02" db="EMBL/GenBank/DDBJ databases">
        <title>Draft genome sequence of Rickettsia buchneri sp. nov. ISO7T.</title>
        <authorList>
            <person name="Felsheim R.F."/>
            <person name="Kurtti T.J."/>
            <person name="Munderloh U.G."/>
        </authorList>
    </citation>
    <scope>NUCLEOTIDE SEQUENCE [LARGE SCALE GENOMIC DNA]</scope>
    <source>
        <strain evidence="3">ISO7</strain>
        <plasmid evidence="2">pREISMN_3</plasmid>
    </source>
</reference>
<keyword evidence="3" id="KW-1185">Reference proteome</keyword>
<dbReference type="GO" id="GO:0005886">
    <property type="term" value="C:plasma membrane"/>
    <property type="evidence" value="ECO:0007669"/>
    <property type="project" value="TreeGrafter"/>
</dbReference>
<evidence type="ECO:0000313" key="3">
    <source>
        <dbReference type="Proteomes" id="UP000027161"/>
    </source>
</evidence>
<dbReference type="SUPFAM" id="SSF109604">
    <property type="entry name" value="HD-domain/PDEase-like"/>
    <property type="match status" value="1"/>
</dbReference>
<accession>A0A8E1BZD5</accession>
<keyword evidence="2" id="KW-0418">Kinase</keyword>
<dbReference type="InterPro" id="IPR006674">
    <property type="entry name" value="HD_domain"/>
</dbReference>